<protein>
    <recommendedName>
        <fullName evidence="4">Large ribosomal subunit protein uL4m</fullName>
    </recommendedName>
</protein>
<dbReference type="InterPro" id="IPR013005">
    <property type="entry name" value="Ribosomal_uL4-like"/>
</dbReference>
<proteinExistence type="inferred from homology"/>
<reference evidence="6 7" key="1">
    <citation type="journal article" date="2013" name="BMC Genomics">
        <title>Reconstruction of the lipid metabolism for the microalga Monoraphidium neglectum from its genome sequence reveals characteristics suitable for biofuel production.</title>
        <authorList>
            <person name="Bogen C."/>
            <person name="Al-Dilaimi A."/>
            <person name="Albersmeier A."/>
            <person name="Wichmann J."/>
            <person name="Grundmann M."/>
            <person name="Rupp O."/>
            <person name="Lauersen K.J."/>
            <person name="Blifernez-Klassen O."/>
            <person name="Kalinowski J."/>
            <person name="Goesmann A."/>
            <person name="Mussgnug J.H."/>
            <person name="Kruse O."/>
        </authorList>
    </citation>
    <scope>NUCLEOTIDE SEQUENCE [LARGE SCALE GENOMIC DNA]</scope>
    <source>
        <strain evidence="6 7">SAG 48.87</strain>
    </source>
</reference>
<evidence type="ECO:0000256" key="1">
    <source>
        <dbReference type="ARBA" id="ARBA00010528"/>
    </source>
</evidence>
<dbReference type="GO" id="GO:0006412">
    <property type="term" value="P:translation"/>
    <property type="evidence" value="ECO:0007669"/>
    <property type="project" value="InterPro"/>
</dbReference>
<dbReference type="InterPro" id="IPR002136">
    <property type="entry name" value="Ribosomal_uL4"/>
</dbReference>
<dbReference type="SUPFAM" id="SSF52166">
    <property type="entry name" value="Ribosomal protein L4"/>
    <property type="match status" value="1"/>
</dbReference>
<dbReference type="RefSeq" id="XP_013896885.1">
    <property type="nucleotide sequence ID" value="XM_014041431.1"/>
</dbReference>
<dbReference type="EMBL" id="KK102396">
    <property type="protein sequence ID" value="KIY97865.1"/>
    <property type="molecule type" value="Genomic_DNA"/>
</dbReference>
<dbReference type="OrthoDB" id="275876at2759"/>
<sequence>MLLPALLQQLRRELRLAPIAAATAAAQQTAAWVPWHRQLATSAAALQAATNAAAAASAAARAPPAASNAAGIAYPNLQPWSPPAPDHLQSRRRGYRPPRTDLGRRTRGMLLARYPFSIDYFSPKPVFLHSLDGRVLAQRELPGDIFNVPVRLDILHRVVRWQRAKAQQGTHKAKDRSEVRGGGRKPWRQKGTGRARQGSIRAPQWRGGGAVHGPVPRSHAHKLPKKVRRLGLKCALSAKAHEGRLLLLDSLRPTEPKTKELAAKLARLMAGRPRRSALLVDAAKDGADGGAVLRRAGRNLEGVDIVPACGANVYGILRRDVLILTQGAADALAARLRAPINRLGAAGRAHEARVRAAAEERRRLGLAAEGEELGEQQEQQQEQEQQQQQQQQQQP</sequence>
<dbReference type="Gene3D" id="3.40.1370.10">
    <property type="match status" value="1"/>
</dbReference>
<dbReference type="HAMAP" id="MF_01328_B">
    <property type="entry name" value="Ribosomal_uL4_B"/>
    <property type="match status" value="1"/>
</dbReference>
<dbReference type="NCBIfam" id="TIGR03953">
    <property type="entry name" value="rplD_bact"/>
    <property type="match status" value="1"/>
</dbReference>
<dbReference type="GO" id="GO:1990904">
    <property type="term" value="C:ribonucleoprotein complex"/>
    <property type="evidence" value="ECO:0007669"/>
    <property type="project" value="UniProtKB-KW"/>
</dbReference>
<feature type="region of interest" description="Disordered" evidence="5">
    <location>
        <begin position="365"/>
        <end position="395"/>
    </location>
</feature>
<feature type="compositionally biased region" description="Low complexity" evidence="5">
    <location>
        <begin position="376"/>
        <end position="395"/>
    </location>
</feature>
<dbReference type="GeneID" id="25727224"/>
<keyword evidence="2" id="KW-0689">Ribosomal protein</keyword>
<dbReference type="GO" id="GO:0003735">
    <property type="term" value="F:structural constituent of ribosome"/>
    <property type="evidence" value="ECO:0007669"/>
    <property type="project" value="InterPro"/>
</dbReference>
<keyword evidence="7" id="KW-1185">Reference proteome</keyword>
<feature type="region of interest" description="Disordered" evidence="5">
    <location>
        <begin position="165"/>
        <end position="223"/>
    </location>
</feature>
<feature type="compositionally biased region" description="Basic residues" evidence="5">
    <location>
        <begin position="182"/>
        <end position="193"/>
    </location>
</feature>
<comment type="similarity">
    <text evidence="1">Belongs to the universal ribosomal protein uL4 family.</text>
</comment>
<evidence type="ECO:0000313" key="6">
    <source>
        <dbReference type="EMBL" id="KIY97865.1"/>
    </source>
</evidence>
<dbReference type="PANTHER" id="PTHR10746:SF6">
    <property type="entry name" value="LARGE RIBOSOMAL SUBUNIT PROTEIN UL4M"/>
    <property type="match status" value="1"/>
</dbReference>
<dbReference type="PANTHER" id="PTHR10746">
    <property type="entry name" value="50S RIBOSOMAL PROTEIN L4"/>
    <property type="match status" value="1"/>
</dbReference>
<name>A0A0D2MTU9_9CHLO</name>
<dbReference type="GO" id="GO:0005840">
    <property type="term" value="C:ribosome"/>
    <property type="evidence" value="ECO:0007669"/>
    <property type="project" value="UniProtKB-KW"/>
</dbReference>
<feature type="region of interest" description="Disordered" evidence="5">
    <location>
        <begin position="80"/>
        <end position="102"/>
    </location>
</feature>
<evidence type="ECO:0000313" key="7">
    <source>
        <dbReference type="Proteomes" id="UP000054498"/>
    </source>
</evidence>
<dbReference type="AlphaFoldDB" id="A0A0D2MTU9"/>
<keyword evidence="3" id="KW-0687">Ribonucleoprotein</keyword>
<gene>
    <name evidence="6" type="ORF">MNEG_10096</name>
</gene>
<dbReference type="Proteomes" id="UP000054498">
    <property type="component" value="Unassembled WGS sequence"/>
</dbReference>
<dbReference type="STRING" id="145388.A0A0D2MTU9"/>
<accession>A0A0D2MTU9</accession>
<organism evidence="6 7">
    <name type="scientific">Monoraphidium neglectum</name>
    <dbReference type="NCBI Taxonomy" id="145388"/>
    <lineage>
        <taxon>Eukaryota</taxon>
        <taxon>Viridiplantae</taxon>
        <taxon>Chlorophyta</taxon>
        <taxon>core chlorophytes</taxon>
        <taxon>Chlorophyceae</taxon>
        <taxon>CS clade</taxon>
        <taxon>Sphaeropleales</taxon>
        <taxon>Selenastraceae</taxon>
        <taxon>Monoraphidium</taxon>
    </lineage>
</organism>
<dbReference type="KEGG" id="mng:MNEG_10096"/>
<dbReference type="InterPro" id="IPR023574">
    <property type="entry name" value="Ribosomal_uL4_dom_sf"/>
</dbReference>
<evidence type="ECO:0000256" key="5">
    <source>
        <dbReference type="SAM" id="MobiDB-lite"/>
    </source>
</evidence>
<evidence type="ECO:0000256" key="2">
    <source>
        <dbReference type="ARBA" id="ARBA00022980"/>
    </source>
</evidence>
<dbReference type="Pfam" id="PF00573">
    <property type="entry name" value="Ribosomal_L4"/>
    <property type="match status" value="1"/>
</dbReference>
<evidence type="ECO:0000256" key="3">
    <source>
        <dbReference type="ARBA" id="ARBA00023274"/>
    </source>
</evidence>
<evidence type="ECO:0000256" key="4">
    <source>
        <dbReference type="ARBA" id="ARBA00040565"/>
    </source>
</evidence>